<feature type="domain" description="Ubiquitin-like" evidence="12">
    <location>
        <begin position="429"/>
        <end position="500"/>
    </location>
</feature>
<feature type="domain" description="SEP" evidence="13">
    <location>
        <begin position="195"/>
        <end position="259"/>
    </location>
</feature>
<evidence type="ECO:0000259" key="13">
    <source>
        <dbReference type="PROSITE" id="PS51399"/>
    </source>
</evidence>
<sequence>MSSPLSVLGKNRRAPLHAARHQGQRRGPFKEKPCAGSGLSDFELMSTMMEKHRLLEKKVFSQSIEIQNKDKKIAVLQEKLRALQETEEEAGGGSREEELEQTCHTLQNQVWEMERFLNDYDMVWVGNRGVPQEEAQTKQEVWRGPLLQQPDVPGRQGFQMNFDLVVRCVQELNVVAGEGVSHVQLTPGGARLAQRPSIPLTLYSNGIVLFHGPFRPYHDPSTQQCMLDLMDGYFPSELQEQFPDGVPFQVTDRREEEFKERPVGAEFPGEGKAVGGAESNGHAPRRAVHDGHAPRRAVHDGHAPRRAVHDGHAPRRAVHDGHAPRRAVHDGHAPRRAVHDGHAPRRAVHDSHQSTGGKLSMEQFLNKLPQTVIKAGRVIDIRASLKADMQNPTCTQTIIETPALQNPSEVITAQSVYTCYPQVPGDDVIVLKVRVEDGQSFILRMLPSETVGQLRNYLDTHRGPGTEAYDIISTFPSCRYDNRSQTLRACGLTSNTTLLLRPHHDPSRTGV</sequence>
<proteinExistence type="predicted"/>
<dbReference type="InterPro" id="IPR029071">
    <property type="entry name" value="Ubiquitin-like_domsf"/>
</dbReference>
<evidence type="ECO:0000259" key="11">
    <source>
        <dbReference type="PROSITE" id="PS50033"/>
    </source>
</evidence>
<dbReference type="PANTHER" id="PTHR23333">
    <property type="entry name" value="UBX DOMAIN CONTAINING PROTEIN"/>
    <property type="match status" value="1"/>
</dbReference>
<feature type="compositionally biased region" description="Basic residues" evidence="10">
    <location>
        <begin position="10"/>
        <end position="24"/>
    </location>
</feature>
<dbReference type="SUPFAM" id="SSF54236">
    <property type="entry name" value="Ubiquitin-like"/>
    <property type="match status" value="1"/>
</dbReference>
<keyword evidence="3" id="KW-0175">Coiled coil</keyword>
<dbReference type="InterPro" id="IPR036241">
    <property type="entry name" value="NSFL1C_SEP_dom_sf"/>
</dbReference>
<name>A0A9Q1E443_CONCO</name>
<dbReference type="PANTHER" id="PTHR23333:SF4">
    <property type="entry name" value="UBX DOMAIN-CONTAINING PROTEIN 11"/>
    <property type="match status" value="1"/>
</dbReference>
<dbReference type="InterPro" id="IPR000626">
    <property type="entry name" value="Ubiquitin-like_dom"/>
</dbReference>
<keyword evidence="15" id="KW-1185">Reference proteome</keyword>
<dbReference type="GO" id="GO:0043130">
    <property type="term" value="F:ubiquitin binding"/>
    <property type="evidence" value="ECO:0007669"/>
    <property type="project" value="TreeGrafter"/>
</dbReference>
<dbReference type="GO" id="GO:0043161">
    <property type="term" value="P:proteasome-mediated ubiquitin-dependent protein catabolic process"/>
    <property type="evidence" value="ECO:0007669"/>
    <property type="project" value="TreeGrafter"/>
</dbReference>
<evidence type="ECO:0000313" key="14">
    <source>
        <dbReference type="EMBL" id="KAJ8289312.1"/>
    </source>
</evidence>
<organism evidence="14 15">
    <name type="scientific">Conger conger</name>
    <name type="common">Conger eel</name>
    <name type="synonym">Muraena conger</name>
    <dbReference type="NCBI Taxonomy" id="82655"/>
    <lineage>
        <taxon>Eukaryota</taxon>
        <taxon>Metazoa</taxon>
        <taxon>Chordata</taxon>
        <taxon>Craniata</taxon>
        <taxon>Vertebrata</taxon>
        <taxon>Euteleostomi</taxon>
        <taxon>Actinopterygii</taxon>
        <taxon>Neopterygii</taxon>
        <taxon>Teleostei</taxon>
        <taxon>Anguilliformes</taxon>
        <taxon>Congridae</taxon>
        <taxon>Conger</taxon>
    </lineage>
</organism>
<feature type="region of interest" description="Disordered" evidence="10">
    <location>
        <begin position="255"/>
        <end position="356"/>
    </location>
</feature>
<comment type="subcellular location">
    <subcellularLocation>
        <location evidence="1">Cytoplasm</location>
        <location evidence="1">Cytoskeleton</location>
    </subcellularLocation>
</comment>
<dbReference type="CDD" id="cd17077">
    <property type="entry name" value="UBX_UBXN11"/>
    <property type="match status" value="1"/>
</dbReference>
<dbReference type="Pfam" id="PF00789">
    <property type="entry name" value="UBX"/>
    <property type="match status" value="1"/>
</dbReference>
<evidence type="ECO:0000313" key="15">
    <source>
        <dbReference type="Proteomes" id="UP001152803"/>
    </source>
</evidence>
<comment type="caution">
    <text evidence="14">The sequence shown here is derived from an EMBL/GenBank/DDBJ whole genome shotgun (WGS) entry which is preliminary data.</text>
</comment>
<dbReference type="PROSITE" id="PS50053">
    <property type="entry name" value="UBIQUITIN_2"/>
    <property type="match status" value="1"/>
</dbReference>
<dbReference type="InterPro" id="IPR001012">
    <property type="entry name" value="UBX_dom"/>
</dbReference>
<evidence type="ECO:0000256" key="2">
    <source>
        <dbReference type="ARBA" id="ARBA00022490"/>
    </source>
</evidence>
<keyword evidence="4" id="KW-0206">Cytoskeleton</keyword>
<dbReference type="Proteomes" id="UP001152803">
    <property type="component" value="Unassembled WGS sequence"/>
</dbReference>
<gene>
    <name evidence="14" type="ORF">COCON_G00019710</name>
</gene>
<keyword evidence="2" id="KW-0963">Cytoplasm</keyword>
<comment type="function">
    <text evidence="5">May be involved in the reorganization of actin cytoskeleton mediated by RND1, RND2 and RND3. Promotes RHOA activation mediated by GNA12 and GNA13.</text>
</comment>
<dbReference type="InterPro" id="IPR012989">
    <property type="entry name" value="SEP_domain"/>
</dbReference>
<dbReference type="Gene3D" id="3.30.420.210">
    <property type="entry name" value="SEP domain"/>
    <property type="match status" value="1"/>
</dbReference>
<feature type="region of interest" description="Disordered" evidence="10">
    <location>
        <begin position="1"/>
        <end position="34"/>
    </location>
</feature>
<accession>A0A9Q1E443</accession>
<evidence type="ECO:0000256" key="6">
    <source>
        <dbReference type="ARBA" id="ARBA00062345"/>
    </source>
</evidence>
<dbReference type="Gene3D" id="3.10.20.90">
    <property type="entry name" value="Phosphatidylinositol 3-kinase Catalytic Subunit, Chain A, domain 1"/>
    <property type="match status" value="1"/>
</dbReference>
<feature type="domain" description="UBX" evidence="11">
    <location>
        <begin position="424"/>
        <end position="500"/>
    </location>
</feature>
<evidence type="ECO:0000256" key="9">
    <source>
        <dbReference type="ARBA" id="ARBA00081109"/>
    </source>
</evidence>
<dbReference type="SMART" id="SM00166">
    <property type="entry name" value="UBX"/>
    <property type="match status" value="1"/>
</dbReference>
<evidence type="ECO:0000256" key="8">
    <source>
        <dbReference type="ARBA" id="ARBA00075811"/>
    </source>
</evidence>
<dbReference type="PROSITE" id="PS50033">
    <property type="entry name" value="UBX"/>
    <property type="match status" value="1"/>
</dbReference>
<evidence type="ECO:0000256" key="10">
    <source>
        <dbReference type="SAM" id="MobiDB-lite"/>
    </source>
</evidence>
<comment type="subunit">
    <text evidence="6">Interacts with GNA12, GNA13, RND1, RND2 and RND3.</text>
</comment>
<evidence type="ECO:0000256" key="7">
    <source>
        <dbReference type="ARBA" id="ARBA00073759"/>
    </source>
</evidence>
<dbReference type="Pfam" id="PF08059">
    <property type="entry name" value="SEP"/>
    <property type="match status" value="1"/>
</dbReference>
<dbReference type="OrthoDB" id="25887at2759"/>
<evidence type="ECO:0000259" key="12">
    <source>
        <dbReference type="PROSITE" id="PS50053"/>
    </source>
</evidence>
<dbReference type="SUPFAM" id="SSF102848">
    <property type="entry name" value="NSFL1 (p97 ATPase) cofactor p47, SEP domain"/>
    <property type="match status" value="1"/>
</dbReference>
<protein>
    <recommendedName>
        <fullName evidence="7">UBX domain-containing protein 11</fullName>
    </recommendedName>
    <alternativeName>
        <fullName evidence="9">Socius</fullName>
    </alternativeName>
    <alternativeName>
        <fullName evidence="8">UBX domain-containing protein 5</fullName>
    </alternativeName>
</protein>
<dbReference type="AlphaFoldDB" id="A0A9Q1E443"/>
<reference evidence="14" key="1">
    <citation type="journal article" date="2023" name="Science">
        <title>Genome structures resolve the early diversification of teleost fishes.</title>
        <authorList>
            <person name="Parey E."/>
            <person name="Louis A."/>
            <person name="Montfort J."/>
            <person name="Bouchez O."/>
            <person name="Roques C."/>
            <person name="Iampietro C."/>
            <person name="Lluch J."/>
            <person name="Castinel A."/>
            <person name="Donnadieu C."/>
            <person name="Desvignes T."/>
            <person name="Floi Bucao C."/>
            <person name="Jouanno E."/>
            <person name="Wen M."/>
            <person name="Mejri S."/>
            <person name="Dirks R."/>
            <person name="Jansen H."/>
            <person name="Henkel C."/>
            <person name="Chen W.J."/>
            <person name="Zahm M."/>
            <person name="Cabau C."/>
            <person name="Klopp C."/>
            <person name="Thompson A.W."/>
            <person name="Robinson-Rechavi M."/>
            <person name="Braasch I."/>
            <person name="Lecointre G."/>
            <person name="Bobe J."/>
            <person name="Postlethwait J.H."/>
            <person name="Berthelot C."/>
            <person name="Roest Crollius H."/>
            <person name="Guiguen Y."/>
        </authorList>
    </citation>
    <scope>NUCLEOTIDE SEQUENCE</scope>
    <source>
        <strain evidence="14">Concon-B</strain>
    </source>
</reference>
<evidence type="ECO:0000256" key="4">
    <source>
        <dbReference type="ARBA" id="ARBA00023212"/>
    </source>
</evidence>
<evidence type="ECO:0000256" key="5">
    <source>
        <dbReference type="ARBA" id="ARBA00059434"/>
    </source>
</evidence>
<dbReference type="FunFam" id="3.30.420.210:FF:000003">
    <property type="entry name" value="UBX domain protein 11"/>
    <property type="match status" value="1"/>
</dbReference>
<evidence type="ECO:0000256" key="1">
    <source>
        <dbReference type="ARBA" id="ARBA00004245"/>
    </source>
</evidence>
<evidence type="ECO:0000256" key="3">
    <source>
        <dbReference type="ARBA" id="ARBA00023054"/>
    </source>
</evidence>
<dbReference type="PROSITE" id="PS51399">
    <property type="entry name" value="SEP"/>
    <property type="match status" value="1"/>
</dbReference>
<feature type="compositionally biased region" description="Basic and acidic residues" evidence="10">
    <location>
        <begin position="287"/>
        <end position="352"/>
    </location>
</feature>
<dbReference type="GO" id="GO:0005856">
    <property type="term" value="C:cytoskeleton"/>
    <property type="evidence" value="ECO:0007669"/>
    <property type="project" value="UniProtKB-SubCell"/>
</dbReference>
<dbReference type="EMBL" id="JAFJMO010000001">
    <property type="protein sequence ID" value="KAJ8289312.1"/>
    <property type="molecule type" value="Genomic_DNA"/>
</dbReference>
<dbReference type="SMART" id="SM00553">
    <property type="entry name" value="SEP"/>
    <property type="match status" value="1"/>
</dbReference>